<proteinExistence type="predicted"/>
<dbReference type="EMBL" id="NHOQ01000756">
    <property type="protein sequence ID" value="PWA28661.1"/>
    <property type="molecule type" value="Genomic_DNA"/>
</dbReference>
<gene>
    <name evidence="2" type="ORF">CCH79_00019830</name>
</gene>
<dbReference type="Pfam" id="PF02214">
    <property type="entry name" value="BTB_2"/>
    <property type="match status" value="1"/>
</dbReference>
<evidence type="ECO:0000313" key="3">
    <source>
        <dbReference type="Proteomes" id="UP000250572"/>
    </source>
</evidence>
<comment type="caution">
    <text evidence="2">The sequence shown here is derived from an EMBL/GenBank/DDBJ whole genome shotgun (WGS) entry which is preliminary data.</text>
</comment>
<sequence>MTSSCVCPLIGCRKARGGTSGHDCSESSKPIKIQSCDLLLLNTRGRQLLTDRALKKQHELSEGAPSSCRPGQMPMLLKSETPAVTLSLSLPLRLSPPSICSCQIQMFPRHQSPYSKRFRSCCLTQMSPVSCSPAAVSSSMAGLEAFADAASLLSLNSSVFFSETPAPSASYPLGAVVVNVGGTRYVLSQELLASHPETRLGKLVHCGRDSALELCDDADFLQNEFFFDRSSQTFQ</sequence>
<dbReference type="InterPro" id="IPR003131">
    <property type="entry name" value="T1-type_BTB"/>
</dbReference>
<name>A0A315VZ92_GAMAF</name>
<organism evidence="2 3">
    <name type="scientific">Gambusia affinis</name>
    <name type="common">Western mosquitofish</name>
    <name type="synonym">Heterandria affinis</name>
    <dbReference type="NCBI Taxonomy" id="33528"/>
    <lineage>
        <taxon>Eukaryota</taxon>
        <taxon>Metazoa</taxon>
        <taxon>Chordata</taxon>
        <taxon>Craniata</taxon>
        <taxon>Vertebrata</taxon>
        <taxon>Euteleostomi</taxon>
        <taxon>Actinopterygii</taxon>
        <taxon>Neopterygii</taxon>
        <taxon>Teleostei</taxon>
        <taxon>Neoteleostei</taxon>
        <taxon>Acanthomorphata</taxon>
        <taxon>Ovalentaria</taxon>
        <taxon>Atherinomorphae</taxon>
        <taxon>Cyprinodontiformes</taxon>
        <taxon>Poeciliidae</taxon>
        <taxon>Poeciliinae</taxon>
        <taxon>Gambusia</taxon>
    </lineage>
</organism>
<reference evidence="2 3" key="1">
    <citation type="journal article" date="2018" name="G3 (Bethesda)">
        <title>A High-Quality Reference Genome for the Invasive Mosquitofish Gambusia affinis Using a Chicago Library.</title>
        <authorList>
            <person name="Hoffberg S.L."/>
            <person name="Troendle N.J."/>
            <person name="Glenn T.C."/>
            <person name="Mahmud O."/>
            <person name="Louha S."/>
            <person name="Chalopin D."/>
            <person name="Bennetzen J.L."/>
            <person name="Mauricio R."/>
        </authorList>
    </citation>
    <scope>NUCLEOTIDE SEQUENCE [LARGE SCALE GENOMIC DNA]</scope>
    <source>
        <strain evidence="2">NE01/NJP1002.9</strain>
        <tissue evidence="2">Muscle</tissue>
    </source>
</reference>
<dbReference type="Proteomes" id="UP000250572">
    <property type="component" value="Unassembled WGS sequence"/>
</dbReference>
<feature type="domain" description="Potassium channel tetramerisation-type BTB" evidence="1">
    <location>
        <begin position="176"/>
        <end position="235"/>
    </location>
</feature>
<dbReference type="GO" id="GO:0051260">
    <property type="term" value="P:protein homooligomerization"/>
    <property type="evidence" value="ECO:0007669"/>
    <property type="project" value="InterPro"/>
</dbReference>
<evidence type="ECO:0000259" key="1">
    <source>
        <dbReference type="Pfam" id="PF02214"/>
    </source>
</evidence>
<dbReference type="Gene3D" id="3.30.710.10">
    <property type="entry name" value="Potassium Channel Kv1.1, Chain A"/>
    <property type="match status" value="1"/>
</dbReference>
<dbReference type="AlphaFoldDB" id="A0A315VZ92"/>
<dbReference type="InterPro" id="IPR011333">
    <property type="entry name" value="SKP1/BTB/POZ_sf"/>
</dbReference>
<dbReference type="SUPFAM" id="SSF54695">
    <property type="entry name" value="POZ domain"/>
    <property type="match status" value="1"/>
</dbReference>
<keyword evidence="3" id="KW-1185">Reference proteome</keyword>
<protein>
    <recommendedName>
        <fullName evidence="1">Potassium channel tetramerisation-type BTB domain-containing protein</fullName>
    </recommendedName>
</protein>
<accession>A0A315VZ92</accession>
<evidence type="ECO:0000313" key="2">
    <source>
        <dbReference type="EMBL" id="PWA28661.1"/>
    </source>
</evidence>